<accession>A0A1M6CUX8</accession>
<reference evidence="2 3" key="1">
    <citation type="submission" date="2016-11" db="EMBL/GenBank/DDBJ databases">
        <authorList>
            <person name="Jaros S."/>
            <person name="Januszkiewicz K."/>
            <person name="Wedrychowicz H."/>
        </authorList>
    </citation>
    <scope>NUCLEOTIDE SEQUENCE [LARGE SCALE GENOMIC DNA]</scope>
    <source>
        <strain evidence="2 3">DSM 21864</strain>
    </source>
</reference>
<keyword evidence="1" id="KW-1133">Transmembrane helix</keyword>
<dbReference type="OrthoDB" id="1910979at2"/>
<dbReference type="RefSeq" id="WP_073004632.1">
    <property type="nucleotide sequence ID" value="NZ_FQZO01000001.1"/>
</dbReference>
<evidence type="ECO:0000313" key="3">
    <source>
        <dbReference type="Proteomes" id="UP000184080"/>
    </source>
</evidence>
<keyword evidence="1" id="KW-0472">Membrane</keyword>
<organism evidence="2 3">
    <name type="scientific">Clostridium amylolyticum</name>
    <dbReference type="NCBI Taxonomy" id="1121298"/>
    <lineage>
        <taxon>Bacteria</taxon>
        <taxon>Bacillati</taxon>
        <taxon>Bacillota</taxon>
        <taxon>Clostridia</taxon>
        <taxon>Eubacteriales</taxon>
        <taxon>Clostridiaceae</taxon>
        <taxon>Clostridium</taxon>
    </lineage>
</organism>
<dbReference type="STRING" id="1121298.SAMN05444401_1244"/>
<evidence type="ECO:0000256" key="1">
    <source>
        <dbReference type="SAM" id="Phobius"/>
    </source>
</evidence>
<dbReference type="EMBL" id="FQZO01000001">
    <property type="protein sequence ID" value="SHI64770.1"/>
    <property type="molecule type" value="Genomic_DNA"/>
</dbReference>
<protein>
    <recommendedName>
        <fullName evidence="4">BofC C-terminal domain-containing protein</fullName>
    </recommendedName>
</protein>
<name>A0A1M6CUX8_9CLOT</name>
<gene>
    <name evidence="2" type="ORF">SAMN05444401_1244</name>
</gene>
<evidence type="ECO:0000313" key="2">
    <source>
        <dbReference type="EMBL" id="SHI64770.1"/>
    </source>
</evidence>
<dbReference type="AlphaFoldDB" id="A0A1M6CUX8"/>
<keyword evidence="1" id="KW-0812">Transmembrane</keyword>
<proteinExistence type="predicted"/>
<keyword evidence="3" id="KW-1185">Reference proteome</keyword>
<sequence length="196" mass="22969">MKRKITIITILAITALISIFSLSYYFSKTNLFKEKSKDVDKSTFSSGLELSEDTSIVTKSKDDKTGEYTNYKAMKYKDFIKQFNYTGKADRESLEKFMTEKNYKLESKSDKELIFIKSSEKALLKNKFYLGVTEEGYICIYKCNDEGKLFIEDKKQDISKRKIDDLQDYEKNKVKNHEFMFNTKEEALDALSEYDS</sequence>
<evidence type="ECO:0008006" key="4">
    <source>
        <dbReference type="Google" id="ProtNLM"/>
    </source>
</evidence>
<feature type="transmembrane region" description="Helical" evidence="1">
    <location>
        <begin position="7"/>
        <end position="26"/>
    </location>
</feature>
<dbReference type="Proteomes" id="UP000184080">
    <property type="component" value="Unassembled WGS sequence"/>
</dbReference>